<dbReference type="Proteomes" id="UP000276133">
    <property type="component" value="Unassembled WGS sequence"/>
</dbReference>
<name>A0A3M7R560_BRAPC</name>
<dbReference type="STRING" id="10195.A0A3M7R560"/>
<evidence type="ECO:0000256" key="9">
    <source>
        <dbReference type="RuleBase" id="RU000688"/>
    </source>
</evidence>
<protein>
    <submittedName>
        <fullName evidence="12">5-hydroxytryptamine receptor 1A</fullName>
    </submittedName>
</protein>
<dbReference type="PROSITE" id="PS50262">
    <property type="entry name" value="G_PROTEIN_RECEP_F1_2"/>
    <property type="match status" value="1"/>
</dbReference>
<dbReference type="OrthoDB" id="10034726at2759"/>
<dbReference type="EMBL" id="REGN01004185">
    <property type="protein sequence ID" value="RNA18700.1"/>
    <property type="molecule type" value="Genomic_DNA"/>
</dbReference>
<reference evidence="12 13" key="1">
    <citation type="journal article" date="2018" name="Sci. Rep.">
        <title>Genomic signatures of local adaptation to the degree of environmental predictability in rotifers.</title>
        <authorList>
            <person name="Franch-Gras L."/>
            <person name="Hahn C."/>
            <person name="Garcia-Roger E.M."/>
            <person name="Carmona M.J."/>
            <person name="Serra M."/>
            <person name="Gomez A."/>
        </authorList>
    </citation>
    <scope>NUCLEOTIDE SEQUENCE [LARGE SCALE GENOMIC DNA]</scope>
    <source>
        <strain evidence="12">HYR1</strain>
    </source>
</reference>
<evidence type="ECO:0000259" key="11">
    <source>
        <dbReference type="PROSITE" id="PS50262"/>
    </source>
</evidence>
<dbReference type="Gene3D" id="1.20.1070.10">
    <property type="entry name" value="Rhodopsin 7-helix transmembrane proteins"/>
    <property type="match status" value="1"/>
</dbReference>
<proteinExistence type="inferred from homology"/>
<evidence type="ECO:0000256" key="6">
    <source>
        <dbReference type="ARBA" id="ARBA00023136"/>
    </source>
</evidence>
<comment type="subcellular location">
    <subcellularLocation>
        <location evidence="1">Cell membrane</location>
        <topology evidence="1">Multi-pass membrane protein</topology>
    </subcellularLocation>
</comment>
<keyword evidence="7 9" id="KW-0675">Receptor</keyword>
<accession>A0A3M7R560</accession>
<evidence type="ECO:0000256" key="10">
    <source>
        <dbReference type="SAM" id="Phobius"/>
    </source>
</evidence>
<dbReference type="SUPFAM" id="SSF81321">
    <property type="entry name" value="Family A G protein-coupled receptor-like"/>
    <property type="match status" value="1"/>
</dbReference>
<evidence type="ECO:0000256" key="4">
    <source>
        <dbReference type="ARBA" id="ARBA00022989"/>
    </source>
</evidence>
<dbReference type="PANTHER" id="PTHR24248">
    <property type="entry name" value="ADRENERGIC RECEPTOR-RELATED G-PROTEIN COUPLED RECEPTOR"/>
    <property type="match status" value="1"/>
</dbReference>
<feature type="transmembrane region" description="Helical" evidence="10">
    <location>
        <begin position="148"/>
        <end position="175"/>
    </location>
</feature>
<evidence type="ECO:0000313" key="12">
    <source>
        <dbReference type="EMBL" id="RNA18700.1"/>
    </source>
</evidence>
<keyword evidence="8 9" id="KW-0807">Transducer</keyword>
<keyword evidence="5 9" id="KW-0297">G-protein coupled receptor</keyword>
<keyword evidence="6 10" id="KW-0472">Membrane</keyword>
<feature type="domain" description="G-protein coupled receptors family 1 profile" evidence="11">
    <location>
        <begin position="5"/>
        <end position="380"/>
    </location>
</feature>
<dbReference type="AlphaFoldDB" id="A0A3M7R560"/>
<evidence type="ECO:0000256" key="3">
    <source>
        <dbReference type="ARBA" id="ARBA00022692"/>
    </source>
</evidence>
<keyword evidence="4 10" id="KW-1133">Transmembrane helix</keyword>
<keyword evidence="3 9" id="KW-0812">Transmembrane</keyword>
<dbReference type="Pfam" id="PF00001">
    <property type="entry name" value="7tm_1"/>
    <property type="match status" value="1"/>
</dbReference>
<dbReference type="GO" id="GO:0005886">
    <property type="term" value="C:plasma membrane"/>
    <property type="evidence" value="ECO:0007669"/>
    <property type="project" value="UniProtKB-SubCell"/>
</dbReference>
<gene>
    <name evidence="12" type="ORF">BpHYR1_041296</name>
</gene>
<keyword evidence="2" id="KW-1003">Cell membrane</keyword>
<evidence type="ECO:0000256" key="7">
    <source>
        <dbReference type="ARBA" id="ARBA00023170"/>
    </source>
</evidence>
<dbReference type="GO" id="GO:0004930">
    <property type="term" value="F:G protein-coupled receptor activity"/>
    <property type="evidence" value="ECO:0007669"/>
    <property type="project" value="UniProtKB-KW"/>
</dbReference>
<evidence type="ECO:0000256" key="8">
    <source>
        <dbReference type="ARBA" id="ARBA00023224"/>
    </source>
</evidence>
<evidence type="ECO:0000313" key="13">
    <source>
        <dbReference type="Proteomes" id="UP000276133"/>
    </source>
</evidence>
<feature type="transmembrane region" description="Helical" evidence="10">
    <location>
        <begin position="106"/>
        <end position="128"/>
    </location>
</feature>
<evidence type="ECO:0000256" key="2">
    <source>
        <dbReference type="ARBA" id="ARBA00022475"/>
    </source>
</evidence>
<evidence type="ECO:0000256" key="1">
    <source>
        <dbReference type="ARBA" id="ARBA00004651"/>
    </source>
</evidence>
<dbReference type="InterPro" id="IPR000276">
    <property type="entry name" value="GPCR_Rhodpsn"/>
</dbReference>
<dbReference type="PRINTS" id="PR00237">
    <property type="entry name" value="GPCRRHODOPSN"/>
</dbReference>
<dbReference type="InterPro" id="IPR017452">
    <property type="entry name" value="GPCR_Rhodpsn_7TM"/>
</dbReference>
<comment type="similarity">
    <text evidence="9">Belongs to the G-protein coupled receptor 1 family.</text>
</comment>
<comment type="caution">
    <text evidence="12">The sequence shown here is derived from an EMBL/GenBank/DDBJ whole genome shotgun (WGS) entry which is preliminary data.</text>
</comment>
<feature type="transmembrane region" description="Helical" evidence="10">
    <location>
        <begin position="319"/>
        <end position="340"/>
    </location>
</feature>
<sequence>MVFVGNLLIILVIRLKKSLYENNTLRIVLSLSVADLFLSISVLPFTTYAQLNYPEWGLGFYPCAFWLANDLQLKTTSIYHLCSITYERYLSIAKPMLFRINIQKRIMHLVLFNWSASFALITLPFLVLLTADTHSVYAATCSISSSVFVAYFTIITFWVPLTIMMFFGSRAVYLIRKIDKSHLKMNCKLLTDVTPRNSFLISESSKDSRHSVQCLDVKAQARKRANSLNYIYKRRKKENFKLKNIPTITVMEVHQTSPDSGNFGGEFGSVANREESQMSDDSGLVLRSEGARRPSRLSAFRLSIFGNPIRKELKAQKTLTIALIVFLFSYFPYFTFLTLMSFMKLADQRWLSQDAEFVTFVFYLTSWLAYSSAAINPLLQFLLNNNLKNSLKNNLFKNKK</sequence>
<dbReference type="PROSITE" id="PS00237">
    <property type="entry name" value="G_PROTEIN_RECEP_F1_1"/>
    <property type="match status" value="1"/>
</dbReference>
<evidence type="ECO:0000256" key="5">
    <source>
        <dbReference type="ARBA" id="ARBA00023040"/>
    </source>
</evidence>
<organism evidence="12 13">
    <name type="scientific">Brachionus plicatilis</name>
    <name type="common">Marine rotifer</name>
    <name type="synonym">Brachionus muelleri</name>
    <dbReference type="NCBI Taxonomy" id="10195"/>
    <lineage>
        <taxon>Eukaryota</taxon>
        <taxon>Metazoa</taxon>
        <taxon>Spiralia</taxon>
        <taxon>Gnathifera</taxon>
        <taxon>Rotifera</taxon>
        <taxon>Eurotatoria</taxon>
        <taxon>Monogononta</taxon>
        <taxon>Pseudotrocha</taxon>
        <taxon>Ploima</taxon>
        <taxon>Brachionidae</taxon>
        <taxon>Brachionus</taxon>
    </lineage>
</organism>
<feature type="transmembrane region" description="Helical" evidence="10">
    <location>
        <begin position="360"/>
        <end position="383"/>
    </location>
</feature>
<keyword evidence="13" id="KW-1185">Reference proteome</keyword>